<dbReference type="EMBL" id="JEMT01012378">
    <property type="protein sequence ID" value="EXX75695.1"/>
    <property type="molecule type" value="Genomic_DNA"/>
</dbReference>
<sequence length="198" mass="22410">MCNISFSIIENPWFIDLIKTLQPGYDFLSKQVLSGTLLESETSHVNICIMNKLSADNNFTIVMDGWTDPHRNSLWAFMLMTGSRKEYLLSLEDLSNICHTGEHLSNVIEEVINKMGAKKFVAIVSDNGSNVAAALRCANILTKYFKNSTLGSSWLNEAIKSKNIEGRGLKTYVETRWITVYECVHSVWRLKDALQHVC</sequence>
<organism evidence="7 8">
    <name type="scientific">Rhizophagus irregularis (strain DAOM 197198w)</name>
    <name type="common">Glomus intraradices</name>
    <dbReference type="NCBI Taxonomy" id="1432141"/>
    <lineage>
        <taxon>Eukaryota</taxon>
        <taxon>Fungi</taxon>
        <taxon>Fungi incertae sedis</taxon>
        <taxon>Mucoromycota</taxon>
        <taxon>Glomeromycotina</taxon>
        <taxon>Glomeromycetes</taxon>
        <taxon>Glomerales</taxon>
        <taxon>Glomeraceae</taxon>
        <taxon>Rhizophagus</taxon>
    </lineage>
</organism>
<gene>
    <name evidence="7" type="ORF">RirG_039620</name>
</gene>
<dbReference type="InterPro" id="IPR012337">
    <property type="entry name" value="RNaseH-like_sf"/>
</dbReference>
<protein>
    <recommendedName>
        <fullName evidence="6">DUF659 domain-containing protein</fullName>
    </recommendedName>
</protein>
<dbReference type="InterPro" id="IPR007021">
    <property type="entry name" value="DUF659"/>
</dbReference>
<comment type="subcellular location">
    <subcellularLocation>
        <location evidence="1">Nucleus</location>
    </subcellularLocation>
</comment>
<dbReference type="SUPFAM" id="SSF53098">
    <property type="entry name" value="Ribonuclease H-like"/>
    <property type="match status" value="1"/>
</dbReference>
<evidence type="ECO:0000313" key="8">
    <source>
        <dbReference type="Proteomes" id="UP000022910"/>
    </source>
</evidence>
<keyword evidence="3" id="KW-0863">Zinc-finger</keyword>
<dbReference type="GO" id="GO:0005634">
    <property type="term" value="C:nucleus"/>
    <property type="evidence" value="ECO:0007669"/>
    <property type="project" value="UniProtKB-SubCell"/>
</dbReference>
<dbReference type="Pfam" id="PF04937">
    <property type="entry name" value="DUF659"/>
    <property type="match status" value="1"/>
</dbReference>
<evidence type="ECO:0000256" key="1">
    <source>
        <dbReference type="ARBA" id="ARBA00004123"/>
    </source>
</evidence>
<evidence type="ECO:0000256" key="4">
    <source>
        <dbReference type="ARBA" id="ARBA00022833"/>
    </source>
</evidence>
<keyword evidence="8" id="KW-1185">Reference proteome</keyword>
<keyword evidence="4" id="KW-0862">Zinc</keyword>
<evidence type="ECO:0000256" key="3">
    <source>
        <dbReference type="ARBA" id="ARBA00022771"/>
    </source>
</evidence>
<dbReference type="GO" id="GO:0008270">
    <property type="term" value="F:zinc ion binding"/>
    <property type="evidence" value="ECO:0007669"/>
    <property type="project" value="UniProtKB-KW"/>
</dbReference>
<keyword evidence="5" id="KW-0539">Nucleus</keyword>
<name>A0A015K850_RHIIW</name>
<keyword evidence="2" id="KW-0479">Metal-binding</keyword>
<dbReference type="PANTHER" id="PTHR46481:SF10">
    <property type="entry name" value="ZINC FINGER BED DOMAIN-CONTAINING PROTEIN 39"/>
    <property type="match status" value="1"/>
</dbReference>
<dbReference type="PANTHER" id="PTHR46481">
    <property type="entry name" value="ZINC FINGER BED DOMAIN-CONTAINING PROTEIN 4"/>
    <property type="match status" value="1"/>
</dbReference>
<proteinExistence type="predicted"/>
<reference evidence="7 8" key="1">
    <citation type="submission" date="2014-02" db="EMBL/GenBank/DDBJ databases">
        <title>Single nucleus genome sequencing reveals high similarity among nuclei of an endomycorrhizal fungus.</title>
        <authorList>
            <person name="Lin K."/>
            <person name="Geurts R."/>
            <person name="Zhang Z."/>
            <person name="Limpens E."/>
            <person name="Saunders D.G."/>
            <person name="Mu D."/>
            <person name="Pang E."/>
            <person name="Cao H."/>
            <person name="Cha H."/>
            <person name="Lin T."/>
            <person name="Zhou Q."/>
            <person name="Shang Y."/>
            <person name="Li Y."/>
            <person name="Ivanov S."/>
            <person name="Sharma T."/>
            <person name="Velzen R.V."/>
            <person name="Ruijter N.D."/>
            <person name="Aanen D.K."/>
            <person name="Win J."/>
            <person name="Kamoun S."/>
            <person name="Bisseling T."/>
            <person name="Huang S."/>
        </authorList>
    </citation>
    <scope>NUCLEOTIDE SEQUENCE [LARGE SCALE GENOMIC DNA]</scope>
    <source>
        <strain evidence="8">DAOM197198w</strain>
    </source>
</reference>
<dbReference type="AlphaFoldDB" id="A0A015K850"/>
<feature type="domain" description="DUF659" evidence="6">
    <location>
        <begin position="29"/>
        <end position="135"/>
    </location>
</feature>
<evidence type="ECO:0000256" key="5">
    <source>
        <dbReference type="ARBA" id="ARBA00023242"/>
    </source>
</evidence>
<evidence type="ECO:0000256" key="2">
    <source>
        <dbReference type="ARBA" id="ARBA00022723"/>
    </source>
</evidence>
<evidence type="ECO:0000313" key="7">
    <source>
        <dbReference type="EMBL" id="EXX75695.1"/>
    </source>
</evidence>
<comment type="caution">
    <text evidence="7">The sequence shown here is derived from an EMBL/GenBank/DDBJ whole genome shotgun (WGS) entry which is preliminary data.</text>
</comment>
<dbReference type="InterPro" id="IPR052035">
    <property type="entry name" value="ZnF_BED_domain_contain"/>
</dbReference>
<accession>A0A015K850</accession>
<evidence type="ECO:0000259" key="6">
    <source>
        <dbReference type="Pfam" id="PF04937"/>
    </source>
</evidence>
<dbReference type="Proteomes" id="UP000022910">
    <property type="component" value="Unassembled WGS sequence"/>
</dbReference>
<dbReference type="HOGENOM" id="CLU_064139_2_0_1"/>